<dbReference type="AlphaFoldDB" id="A0A4Q2U7U8"/>
<dbReference type="InterPro" id="IPR010235">
    <property type="entry name" value="HepT"/>
</dbReference>
<reference evidence="1 2" key="2">
    <citation type="submission" date="2019-02" db="EMBL/GenBank/DDBJ databases">
        <title>'Lichenibacterium ramalinii' gen. nov. sp. nov., 'Lichenibacterium minor' gen. nov. sp. nov.</title>
        <authorList>
            <person name="Pankratov T."/>
        </authorList>
    </citation>
    <scope>NUCLEOTIDE SEQUENCE [LARGE SCALE GENOMIC DNA]</scope>
    <source>
        <strain evidence="1 2">RmlP026</strain>
    </source>
</reference>
<evidence type="ECO:0000313" key="1">
    <source>
        <dbReference type="EMBL" id="RYC32783.1"/>
    </source>
</evidence>
<reference evidence="1 2" key="1">
    <citation type="submission" date="2018-12" db="EMBL/GenBank/DDBJ databases">
        <authorList>
            <person name="Grouzdev D.S."/>
            <person name="Krutkina M.S."/>
        </authorList>
    </citation>
    <scope>NUCLEOTIDE SEQUENCE [LARGE SCALE GENOMIC DNA]</scope>
    <source>
        <strain evidence="1 2">RmlP026</strain>
    </source>
</reference>
<dbReference type="OrthoDB" id="9810452at2"/>
<protein>
    <submittedName>
        <fullName evidence="1">Uncharacterized protein</fullName>
    </submittedName>
</protein>
<comment type="caution">
    <text evidence="1">The sequence shown here is derived from an EMBL/GenBank/DDBJ whole genome shotgun (WGS) entry which is preliminary data.</text>
</comment>
<evidence type="ECO:0000313" key="2">
    <source>
        <dbReference type="Proteomes" id="UP000290759"/>
    </source>
</evidence>
<proteinExistence type="predicted"/>
<dbReference type="SUPFAM" id="SSF81593">
    <property type="entry name" value="Nucleotidyltransferase substrate binding subunit/domain"/>
    <property type="match status" value="1"/>
</dbReference>
<name>A0A4Q2U7U8_9HYPH</name>
<dbReference type="Gene3D" id="1.20.120.330">
    <property type="entry name" value="Nucleotidyltransferases domain 2"/>
    <property type="match status" value="1"/>
</dbReference>
<gene>
    <name evidence="1" type="ORF">D3273_06780</name>
</gene>
<sequence>MVRDGVIQRFAYELSHEFLRRFLEETEPAPEGIGERSFPALTRLGSERGLLLDGWDVWSGHREAR</sequence>
<organism evidence="1 2">
    <name type="scientific">Lichenibacterium minor</name>
    <dbReference type="NCBI Taxonomy" id="2316528"/>
    <lineage>
        <taxon>Bacteria</taxon>
        <taxon>Pseudomonadati</taxon>
        <taxon>Pseudomonadota</taxon>
        <taxon>Alphaproteobacteria</taxon>
        <taxon>Hyphomicrobiales</taxon>
        <taxon>Lichenihabitantaceae</taxon>
        <taxon>Lichenibacterium</taxon>
    </lineage>
</organism>
<accession>A0A4Q2U7U8</accession>
<dbReference type="EMBL" id="QYBB01000005">
    <property type="protein sequence ID" value="RYC32783.1"/>
    <property type="molecule type" value="Genomic_DNA"/>
</dbReference>
<keyword evidence="2" id="KW-1185">Reference proteome</keyword>
<dbReference type="Proteomes" id="UP000290759">
    <property type="component" value="Unassembled WGS sequence"/>
</dbReference>
<dbReference type="Pfam" id="PF08780">
    <property type="entry name" value="NTase_sub_bind"/>
    <property type="match status" value="1"/>
</dbReference>